<evidence type="ECO:0000313" key="6">
    <source>
        <dbReference type="Proteomes" id="UP000284543"/>
    </source>
</evidence>
<keyword evidence="1" id="KW-0472">Membrane</keyword>
<proteinExistence type="predicted"/>
<dbReference type="Pfam" id="PF16982">
    <property type="entry name" value="Flp1_like"/>
    <property type="match status" value="1"/>
</dbReference>
<reference evidence="5 6" key="1">
    <citation type="submission" date="2018-08" db="EMBL/GenBank/DDBJ databases">
        <title>A genome reference for cultivated species of the human gut microbiota.</title>
        <authorList>
            <person name="Zou Y."/>
            <person name="Xue W."/>
            <person name="Luo G."/>
        </authorList>
    </citation>
    <scope>NUCLEOTIDE SEQUENCE [LARGE SCALE GENOMIC DNA]</scope>
    <source>
        <strain evidence="3 6">AF14-18</strain>
        <strain evidence="4 5">AM35-14</strain>
    </source>
</reference>
<evidence type="ECO:0000313" key="4">
    <source>
        <dbReference type="EMBL" id="RHC53639.1"/>
    </source>
</evidence>
<dbReference type="EMBL" id="QSHZ01000025">
    <property type="protein sequence ID" value="RHC53639.1"/>
    <property type="molecule type" value="Genomic_DNA"/>
</dbReference>
<comment type="caution">
    <text evidence="4">The sequence shown here is derived from an EMBL/GenBank/DDBJ whole genome shotgun (WGS) entry which is preliminary data.</text>
</comment>
<evidence type="ECO:0000259" key="2">
    <source>
        <dbReference type="Pfam" id="PF16982"/>
    </source>
</evidence>
<dbReference type="AlphaFoldDB" id="A0A414ARN4"/>
<organism evidence="4 5">
    <name type="scientific">Enterocloster bolteae</name>
    <dbReference type="NCBI Taxonomy" id="208479"/>
    <lineage>
        <taxon>Bacteria</taxon>
        <taxon>Bacillati</taxon>
        <taxon>Bacillota</taxon>
        <taxon>Clostridia</taxon>
        <taxon>Lachnospirales</taxon>
        <taxon>Lachnospiraceae</taxon>
        <taxon>Enterocloster</taxon>
    </lineage>
</organism>
<feature type="domain" description="Putative Flagellin Flp1-like" evidence="2">
    <location>
        <begin position="9"/>
        <end position="56"/>
    </location>
</feature>
<evidence type="ECO:0000256" key="1">
    <source>
        <dbReference type="SAM" id="Phobius"/>
    </source>
</evidence>
<keyword evidence="1" id="KW-0812">Transmembrane</keyword>
<dbReference type="Proteomes" id="UP000284543">
    <property type="component" value="Unassembled WGS sequence"/>
</dbReference>
<dbReference type="EMBL" id="QRZM01000001">
    <property type="protein sequence ID" value="RGV78240.1"/>
    <property type="molecule type" value="Genomic_DNA"/>
</dbReference>
<name>A0A414ARN4_9FIRM</name>
<evidence type="ECO:0000313" key="5">
    <source>
        <dbReference type="Proteomes" id="UP000283975"/>
    </source>
</evidence>
<gene>
    <name evidence="4" type="ORF">DW839_20890</name>
    <name evidence="3" type="ORF">DWW02_00420</name>
</gene>
<sequence>MKLGKEIREFWKDEQGVGVIELVLVLVVLIGLVIIFKKQITTLLQNIFKEINSQSKEVY</sequence>
<protein>
    <recommendedName>
        <fullName evidence="2">Putative Flagellin Flp1-like domain-containing protein</fullName>
    </recommendedName>
</protein>
<evidence type="ECO:0000313" key="3">
    <source>
        <dbReference type="EMBL" id="RGV78240.1"/>
    </source>
</evidence>
<feature type="transmembrane region" description="Helical" evidence="1">
    <location>
        <begin position="16"/>
        <end position="36"/>
    </location>
</feature>
<dbReference type="KEGG" id="cbol:CGC65_01605"/>
<dbReference type="RefSeq" id="WP_002566367.1">
    <property type="nucleotide sequence ID" value="NZ_CABKUK010000005.1"/>
</dbReference>
<keyword evidence="1" id="KW-1133">Transmembrane helix</keyword>
<accession>A0A414ARN4</accession>
<dbReference type="InterPro" id="IPR031564">
    <property type="entry name" value="Flp1-like"/>
</dbReference>
<dbReference type="Proteomes" id="UP000283975">
    <property type="component" value="Unassembled WGS sequence"/>
</dbReference>